<dbReference type="NCBIfam" id="TIGR00174">
    <property type="entry name" value="miaA"/>
    <property type="match status" value="1"/>
</dbReference>
<dbReference type="GO" id="GO:0052381">
    <property type="term" value="F:tRNA dimethylallyltransferase activity"/>
    <property type="evidence" value="ECO:0007669"/>
    <property type="project" value="UniProtKB-EC"/>
</dbReference>
<evidence type="ECO:0000313" key="10">
    <source>
        <dbReference type="EMBL" id="GAG57386.1"/>
    </source>
</evidence>
<dbReference type="GO" id="GO:0006400">
    <property type="term" value="P:tRNA modification"/>
    <property type="evidence" value="ECO:0007669"/>
    <property type="project" value="TreeGrafter"/>
</dbReference>
<keyword evidence="4" id="KW-0808">Transferase</keyword>
<dbReference type="EMBL" id="BART01007405">
    <property type="protein sequence ID" value="GAG57386.1"/>
    <property type="molecule type" value="Genomic_DNA"/>
</dbReference>
<keyword evidence="7" id="KW-0067">ATP-binding</keyword>
<dbReference type="AlphaFoldDB" id="X1AB81"/>
<sequence length="312" mass="35303">MSQLPPIIFLFGPTASGKTDCALALCEKFPLEIISVDSAMVYQDMNIGTAKPSPDILAKTPHHLIDIIKPNEIYSVANFYEAANQHIKAIHAKGKIPLLVGGTMMYFKALEQGIAALPEKNNQVREKLILEAEQFGLQQLHQRLKNVDPISASRIHENDPQRILRALEIYEISKKPMSAYLSEQASQQPAYVIHKFALNFSDRAVLHQRIEQRFDLMLSAGFIDEVIKIQASYQCDASMPSMRTVGYRQALAYLNDQCSKAEMREKAIIATRQLAKRQLTWLRSWPDVNWYETNKYQSLMQAVAAIGAKHCK</sequence>
<dbReference type="Gene3D" id="1.10.20.140">
    <property type="match status" value="1"/>
</dbReference>
<dbReference type="InterPro" id="IPR027417">
    <property type="entry name" value="P-loop_NTPase"/>
</dbReference>
<gene>
    <name evidence="10" type="ORF">S01H4_16849</name>
</gene>
<proteinExistence type="inferred from homology"/>
<evidence type="ECO:0000256" key="1">
    <source>
        <dbReference type="ARBA" id="ARBA00001946"/>
    </source>
</evidence>
<dbReference type="PANTHER" id="PTHR11088:SF60">
    <property type="entry name" value="TRNA DIMETHYLALLYLTRANSFERASE"/>
    <property type="match status" value="1"/>
</dbReference>
<dbReference type="InterPro" id="IPR018022">
    <property type="entry name" value="IPT"/>
</dbReference>
<dbReference type="SUPFAM" id="SSF52540">
    <property type="entry name" value="P-loop containing nucleoside triphosphate hydrolases"/>
    <property type="match status" value="1"/>
</dbReference>
<evidence type="ECO:0000256" key="5">
    <source>
        <dbReference type="ARBA" id="ARBA00022694"/>
    </source>
</evidence>
<comment type="catalytic activity">
    <reaction evidence="9">
        <text>adenosine(37) in tRNA + dimethylallyl diphosphate = N(6)-dimethylallyladenosine(37) in tRNA + diphosphate</text>
        <dbReference type="Rhea" id="RHEA:26482"/>
        <dbReference type="Rhea" id="RHEA-COMP:10162"/>
        <dbReference type="Rhea" id="RHEA-COMP:10375"/>
        <dbReference type="ChEBI" id="CHEBI:33019"/>
        <dbReference type="ChEBI" id="CHEBI:57623"/>
        <dbReference type="ChEBI" id="CHEBI:74411"/>
        <dbReference type="ChEBI" id="CHEBI:74415"/>
        <dbReference type="EC" id="2.5.1.75"/>
    </reaction>
</comment>
<name>X1AB81_9ZZZZ</name>
<comment type="caution">
    <text evidence="10">The sequence shown here is derived from an EMBL/GenBank/DDBJ whole genome shotgun (WGS) entry which is preliminary data.</text>
</comment>
<dbReference type="InterPro" id="IPR039657">
    <property type="entry name" value="Dimethylallyltransferase"/>
</dbReference>
<evidence type="ECO:0000256" key="6">
    <source>
        <dbReference type="ARBA" id="ARBA00022741"/>
    </source>
</evidence>
<dbReference type="Gene3D" id="3.40.50.300">
    <property type="entry name" value="P-loop containing nucleotide triphosphate hydrolases"/>
    <property type="match status" value="1"/>
</dbReference>
<protein>
    <recommendedName>
        <fullName evidence="3">tRNA dimethylallyltransferase</fullName>
        <ecNumber evidence="3">2.5.1.75</ecNumber>
    </recommendedName>
</protein>
<reference evidence="10" key="1">
    <citation type="journal article" date="2014" name="Front. Microbiol.">
        <title>High frequency of phylogenetically diverse reductive dehalogenase-homologous genes in deep subseafloor sedimentary metagenomes.</title>
        <authorList>
            <person name="Kawai M."/>
            <person name="Futagami T."/>
            <person name="Toyoda A."/>
            <person name="Takaki Y."/>
            <person name="Nishi S."/>
            <person name="Hori S."/>
            <person name="Arai W."/>
            <person name="Tsubouchi T."/>
            <person name="Morono Y."/>
            <person name="Uchiyama I."/>
            <person name="Ito T."/>
            <person name="Fujiyama A."/>
            <person name="Inagaki F."/>
            <person name="Takami H."/>
        </authorList>
    </citation>
    <scope>NUCLEOTIDE SEQUENCE</scope>
    <source>
        <strain evidence="10">Expedition CK06-06</strain>
    </source>
</reference>
<dbReference type="HAMAP" id="MF_00185">
    <property type="entry name" value="IPP_trans"/>
    <property type="match status" value="1"/>
</dbReference>
<keyword evidence="5" id="KW-0819">tRNA processing</keyword>
<dbReference type="EC" id="2.5.1.75" evidence="3"/>
<evidence type="ECO:0000256" key="3">
    <source>
        <dbReference type="ARBA" id="ARBA00012665"/>
    </source>
</evidence>
<dbReference type="Pfam" id="PF01715">
    <property type="entry name" value="IPPT"/>
    <property type="match status" value="1"/>
</dbReference>
<dbReference type="FunFam" id="1.10.20.140:FF:000001">
    <property type="entry name" value="tRNA dimethylallyltransferase"/>
    <property type="match status" value="1"/>
</dbReference>
<comment type="similarity">
    <text evidence="2">Belongs to the IPP transferase family.</text>
</comment>
<organism evidence="10">
    <name type="scientific">marine sediment metagenome</name>
    <dbReference type="NCBI Taxonomy" id="412755"/>
    <lineage>
        <taxon>unclassified sequences</taxon>
        <taxon>metagenomes</taxon>
        <taxon>ecological metagenomes</taxon>
    </lineage>
</organism>
<comment type="cofactor">
    <cofactor evidence="1">
        <name>Mg(2+)</name>
        <dbReference type="ChEBI" id="CHEBI:18420"/>
    </cofactor>
</comment>
<dbReference type="GO" id="GO:0005524">
    <property type="term" value="F:ATP binding"/>
    <property type="evidence" value="ECO:0007669"/>
    <property type="project" value="UniProtKB-KW"/>
</dbReference>
<dbReference type="PANTHER" id="PTHR11088">
    <property type="entry name" value="TRNA DIMETHYLALLYLTRANSFERASE"/>
    <property type="match status" value="1"/>
</dbReference>
<evidence type="ECO:0000256" key="7">
    <source>
        <dbReference type="ARBA" id="ARBA00022840"/>
    </source>
</evidence>
<evidence type="ECO:0000256" key="8">
    <source>
        <dbReference type="ARBA" id="ARBA00022842"/>
    </source>
</evidence>
<evidence type="ECO:0000256" key="9">
    <source>
        <dbReference type="ARBA" id="ARBA00049563"/>
    </source>
</evidence>
<evidence type="ECO:0000256" key="4">
    <source>
        <dbReference type="ARBA" id="ARBA00022679"/>
    </source>
</evidence>
<keyword evidence="8" id="KW-0460">Magnesium</keyword>
<accession>X1AB81</accession>
<keyword evidence="6" id="KW-0547">Nucleotide-binding</keyword>
<evidence type="ECO:0000256" key="2">
    <source>
        <dbReference type="ARBA" id="ARBA00005842"/>
    </source>
</evidence>